<dbReference type="AlphaFoldDB" id="A0A8K0TI62"/>
<dbReference type="GO" id="GO:0047661">
    <property type="term" value="F:amino-acid racemase activity"/>
    <property type="evidence" value="ECO:0007669"/>
    <property type="project" value="InterPro"/>
</dbReference>
<dbReference type="Pfam" id="PF01177">
    <property type="entry name" value="Asp_Glu_race"/>
    <property type="match status" value="1"/>
</dbReference>
<dbReference type="PANTHER" id="PTHR28047">
    <property type="entry name" value="PROTEIN DCG1"/>
    <property type="match status" value="1"/>
</dbReference>
<dbReference type="Gene3D" id="3.40.50.12500">
    <property type="match status" value="1"/>
</dbReference>
<dbReference type="InterPro" id="IPR015942">
    <property type="entry name" value="Asp/Glu/hydantoin_racemase"/>
</dbReference>
<dbReference type="Proteomes" id="UP000813385">
    <property type="component" value="Unassembled WGS sequence"/>
</dbReference>
<evidence type="ECO:0008006" key="4">
    <source>
        <dbReference type="Google" id="ProtNLM"/>
    </source>
</evidence>
<name>A0A8K0TI62_9PEZI</name>
<protein>
    <recommendedName>
        <fullName evidence="4">Asp/Glu/hydantoin racemase</fullName>
    </recommendedName>
</protein>
<keyword evidence="3" id="KW-1185">Reference proteome</keyword>
<comment type="similarity">
    <text evidence="1">Belongs to the HyuE racemase family.</text>
</comment>
<dbReference type="InterPro" id="IPR052186">
    <property type="entry name" value="Hydantoin_racemase-like"/>
</dbReference>
<organism evidence="2 3">
    <name type="scientific">Plectosphaerella cucumerina</name>
    <dbReference type="NCBI Taxonomy" id="40658"/>
    <lineage>
        <taxon>Eukaryota</taxon>
        <taxon>Fungi</taxon>
        <taxon>Dikarya</taxon>
        <taxon>Ascomycota</taxon>
        <taxon>Pezizomycotina</taxon>
        <taxon>Sordariomycetes</taxon>
        <taxon>Hypocreomycetidae</taxon>
        <taxon>Glomerellales</taxon>
        <taxon>Plectosphaerellaceae</taxon>
        <taxon>Plectosphaerella</taxon>
    </lineage>
</organism>
<evidence type="ECO:0000313" key="3">
    <source>
        <dbReference type="Proteomes" id="UP000813385"/>
    </source>
</evidence>
<dbReference type="OrthoDB" id="412018at2759"/>
<reference evidence="2" key="1">
    <citation type="journal article" date="2021" name="Nat. Commun.">
        <title>Genetic determinants of endophytism in the Arabidopsis root mycobiome.</title>
        <authorList>
            <person name="Mesny F."/>
            <person name="Miyauchi S."/>
            <person name="Thiergart T."/>
            <person name="Pickel B."/>
            <person name="Atanasova L."/>
            <person name="Karlsson M."/>
            <person name="Huettel B."/>
            <person name="Barry K.W."/>
            <person name="Haridas S."/>
            <person name="Chen C."/>
            <person name="Bauer D."/>
            <person name="Andreopoulos W."/>
            <person name="Pangilinan J."/>
            <person name="LaButti K."/>
            <person name="Riley R."/>
            <person name="Lipzen A."/>
            <person name="Clum A."/>
            <person name="Drula E."/>
            <person name="Henrissat B."/>
            <person name="Kohler A."/>
            <person name="Grigoriev I.V."/>
            <person name="Martin F.M."/>
            <person name="Hacquard S."/>
        </authorList>
    </citation>
    <scope>NUCLEOTIDE SEQUENCE</scope>
    <source>
        <strain evidence="2">MPI-CAGE-AT-0016</strain>
    </source>
</reference>
<evidence type="ECO:0000256" key="1">
    <source>
        <dbReference type="ARBA" id="ARBA00038414"/>
    </source>
</evidence>
<accession>A0A8K0TI62</accession>
<proteinExistence type="inferred from homology"/>
<dbReference type="InterPro" id="IPR053714">
    <property type="entry name" value="Iso_Racemase_Enz_sf"/>
</dbReference>
<sequence>MVVKNSRPGPRYSRRVLVFNPNSSASMTDKFEPILAALPLAAGTTITYWTCPTGPAIITSQADMEESVAHCLPLLLKLAPDYDGFLGACYADHPIVRLMQKHMGTRPVVGIFDASVFAALQLLGPTSRFGIITTGAPYEALLTRGVRTLLGDDRRDLARFAGVAASGVGMADVPERPLEECLEARRKIGEATTKMIQQEGDGEVDVLCMGGVLLAGMEAWVHEASEAMGREVEVIDQMAAGMLTLDALLGRRRLDSVDYRLALK</sequence>
<dbReference type="EMBL" id="JAGPXD010000002">
    <property type="protein sequence ID" value="KAH7367970.1"/>
    <property type="molecule type" value="Genomic_DNA"/>
</dbReference>
<comment type="caution">
    <text evidence="2">The sequence shown here is derived from an EMBL/GenBank/DDBJ whole genome shotgun (WGS) entry which is preliminary data.</text>
</comment>
<gene>
    <name evidence="2" type="ORF">B0T11DRAFT_221743</name>
</gene>
<evidence type="ECO:0000313" key="2">
    <source>
        <dbReference type="EMBL" id="KAH7367970.1"/>
    </source>
</evidence>
<dbReference type="PANTHER" id="PTHR28047:SF5">
    <property type="entry name" value="PROTEIN DCG1"/>
    <property type="match status" value="1"/>
</dbReference>